<keyword evidence="13 20" id="KW-0479">Metal-binding</keyword>
<evidence type="ECO:0000259" key="28">
    <source>
        <dbReference type="PROSITE" id="PS51332"/>
    </source>
</evidence>
<dbReference type="GO" id="GO:0008270">
    <property type="term" value="F:zinc ion binding"/>
    <property type="evidence" value="ECO:0007669"/>
    <property type="project" value="UniProtKB-UniRule"/>
</dbReference>
<keyword evidence="17 20" id="KW-0170">Cobalt</keyword>
<feature type="domain" description="B12-binding N-terminal" evidence="29">
    <location>
        <begin position="655"/>
        <end position="748"/>
    </location>
</feature>
<feature type="binding site" evidence="22">
    <location>
        <position position="806"/>
    </location>
    <ligand>
        <name>methylcob(III)alamin</name>
        <dbReference type="ChEBI" id="CHEBI:28115"/>
    </ligand>
</feature>
<evidence type="ECO:0000256" key="12">
    <source>
        <dbReference type="ARBA" id="ARBA00022691"/>
    </source>
</evidence>
<evidence type="ECO:0000259" key="25">
    <source>
        <dbReference type="PROSITE" id="PS50970"/>
    </source>
</evidence>
<protein>
    <recommendedName>
        <fullName evidence="7 19">Methionine synthase</fullName>
        <ecNumber evidence="6 19">2.1.1.13</ecNumber>
    </recommendedName>
    <alternativeName>
        <fullName evidence="20">5-methyltetrahydrofolate--homocysteine methyltransferase</fullName>
    </alternativeName>
</protein>
<dbReference type="PROSITE" id="PS50970">
    <property type="entry name" value="HCY"/>
    <property type="match status" value="1"/>
</dbReference>
<evidence type="ECO:0000256" key="9">
    <source>
        <dbReference type="ARBA" id="ARBA00022605"/>
    </source>
</evidence>
<dbReference type="Pfam" id="PF02607">
    <property type="entry name" value="B12-binding_2"/>
    <property type="match status" value="1"/>
</dbReference>
<dbReference type="GO" id="GO:0032259">
    <property type="term" value="P:methylation"/>
    <property type="evidence" value="ECO:0007669"/>
    <property type="project" value="UniProtKB-KW"/>
</dbReference>
<evidence type="ECO:0000256" key="4">
    <source>
        <dbReference type="ARBA" id="ARBA00005178"/>
    </source>
</evidence>
<comment type="cofactor">
    <cofactor evidence="2 20 23">
        <name>Zn(2+)</name>
        <dbReference type="ChEBI" id="CHEBI:29105"/>
    </cofactor>
</comment>
<keyword evidence="24" id="KW-0472">Membrane</keyword>
<evidence type="ECO:0000256" key="10">
    <source>
        <dbReference type="ARBA" id="ARBA00022628"/>
    </source>
</evidence>
<dbReference type="InterPro" id="IPR004223">
    <property type="entry name" value="VitB12-dep_Met_synth_activ_dom"/>
</dbReference>
<dbReference type="GO" id="GO:0050667">
    <property type="term" value="P:homocysteine metabolic process"/>
    <property type="evidence" value="ECO:0007669"/>
    <property type="project" value="TreeGrafter"/>
</dbReference>
<keyword evidence="24" id="KW-1133">Transmembrane helix</keyword>
<feature type="domain" description="AdoMet activation" evidence="27">
    <location>
        <begin position="895"/>
        <end position="1196"/>
    </location>
</feature>
<feature type="binding site" evidence="22">
    <location>
        <begin position="758"/>
        <end position="762"/>
    </location>
    <ligand>
        <name>methylcob(III)alamin</name>
        <dbReference type="ChEBI" id="CHEBI:28115"/>
    </ligand>
</feature>
<keyword evidence="24" id="KW-0812">Transmembrane</keyword>
<feature type="domain" description="B12-binding" evidence="28">
    <location>
        <begin position="748"/>
        <end position="883"/>
    </location>
</feature>
<keyword evidence="15 20" id="KW-0862">Zinc</keyword>
<evidence type="ECO:0000259" key="27">
    <source>
        <dbReference type="PROSITE" id="PS50974"/>
    </source>
</evidence>
<keyword evidence="12 20" id="KW-0949">S-adenosyl-L-methionine</keyword>
<dbReference type="PROSITE" id="PS51337">
    <property type="entry name" value="B12_BINDING_NTER"/>
    <property type="match status" value="1"/>
</dbReference>
<accession>A0A6S6SFD4</accession>
<comment type="function">
    <text evidence="18 20">Catalyzes the transfer of a methyl group from methyl-cobalamin to homocysteine, yielding enzyme-bound cob(I)alamin and methionine. Subsequently, remethylates the cofactor using methyltetrahydrofolate.</text>
</comment>
<feature type="binding site" evidence="22">
    <location>
        <position position="862"/>
    </location>
    <ligand>
        <name>methylcob(III)alamin</name>
        <dbReference type="ChEBI" id="CHEBI:28115"/>
    </ligand>
</feature>
<feature type="domain" description="Hcy-binding" evidence="25">
    <location>
        <begin position="33"/>
        <end position="340"/>
    </location>
</feature>
<dbReference type="FunFam" id="3.20.20.20:FF:000007">
    <property type="entry name" value="Methionine synthase"/>
    <property type="match status" value="1"/>
</dbReference>
<comment type="pathway">
    <text evidence="4 20">Amino-acid biosynthesis; L-methionine biosynthesis via de novo pathway; L-methionine from L-homocysteine (MetH route): step 1/1.</text>
</comment>
<evidence type="ECO:0000256" key="1">
    <source>
        <dbReference type="ARBA" id="ARBA00001700"/>
    </source>
</evidence>
<dbReference type="Gene3D" id="3.10.196.10">
    <property type="entry name" value="Vitamin B12-dependent methionine synthase, activation domain"/>
    <property type="match status" value="1"/>
</dbReference>
<dbReference type="GO" id="GO:0046653">
    <property type="term" value="P:tetrahydrofolate metabolic process"/>
    <property type="evidence" value="ECO:0007669"/>
    <property type="project" value="TreeGrafter"/>
</dbReference>
<keyword evidence="10 20" id="KW-0846">Cobalamin</keyword>
<keyword evidence="14" id="KW-0677">Repeat</keyword>
<gene>
    <name evidence="30" type="ORF">HELGO_WM2478</name>
</gene>
<evidence type="ECO:0000256" key="3">
    <source>
        <dbReference type="ARBA" id="ARBA00001956"/>
    </source>
</evidence>
<proteinExistence type="inferred from homology"/>
<dbReference type="GO" id="GO:0031419">
    <property type="term" value="F:cobalamin binding"/>
    <property type="evidence" value="ECO:0007669"/>
    <property type="project" value="UniProtKB-UniRule"/>
</dbReference>
<evidence type="ECO:0000256" key="17">
    <source>
        <dbReference type="ARBA" id="ARBA00023285"/>
    </source>
</evidence>
<dbReference type="InterPro" id="IPR006158">
    <property type="entry name" value="Cobalamin-bd"/>
</dbReference>
<keyword evidence="11 20" id="KW-0808">Transferase</keyword>
<dbReference type="GO" id="GO:0005829">
    <property type="term" value="C:cytosol"/>
    <property type="evidence" value="ECO:0007669"/>
    <property type="project" value="TreeGrafter"/>
</dbReference>
<keyword evidence="9 20" id="KW-0028">Amino-acid biosynthesis</keyword>
<reference evidence="30" key="1">
    <citation type="submission" date="2020-01" db="EMBL/GenBank/DDBJ databases">
        <authorList>
            <person name="Meier V. D."/>
            <person name="Meier V D."/>
        </authorList>
    </citation>
    <scope>NUCLEOTIDE SEQUENCE</scope>
    <source>
        <strain evidence="30">HLG_WM_MAG_01</strain>
    </source>
</reference>
<comment type="similarity">
    <text evidence="5">Belongs to the vitamin-B12 dependent methionine synthase family.</text>
</comment>
<dbReference type="EMBL" id="CACVAS010000020">
    <property type="protein sequence ID" value="CAA6801685.1"/>
    <property type="molecule type" value="Genomic_DNA"/>
</dbReference>
<sequence>MNHLNFNTYILCFFLYFGTMRIIKFIGKLVSISETIKLLLQERILVIDGAMGTQIQDLDVPAEAWVCNKGINQEGCNELLIDTAPELVKRIHTRYAMAGADLIKTNTFGTMPWVLDEYQMGERAYELSRKGAELVSEVCDEYGTQESPKFVLGSIGPGTKLPSLGHIHYDEMYEGYKLVALGLIDGGCDVFLLETCQDPLQIKAALHACQAANEERDIKLPIMVSVTIELSGTMLIGTNAETIVTILEPFDILSLGFNCGTGPDQVKKHLKTLAELWDRPISIHANAGLPQNRGGYTYYPMGPDEFTEKQLEFTAFDGVSFVGGCCGTTPQHIQALKKTVETIKPKVPTGSIPPSVASLFNTVELFQEPAPLLIGERSNATGSKAFRELILASDYEGTLTVGQAQVRDGAHMVDVNVEFAGRDGAKDMRAVMELYNQKIPLPLMPDATRPNTIEEGLKCIGGKPIINSTNLEDGEENFATYCKLAKKYGAVLVCLVIDEEGMARTKEHKVSIAKRMYDLAVNKHGLEPQNIMFDMLAFTVGTGEEEDRLAGKNAYEAIKEIHEIYPEVGSTLGLSNISFGLEKHARFYLNSVFLHHCIKAGMTSVIINVKHIIPLAKMTEEDIAICEELLFTPDEHSLFKFIDHFADAVVEDEGADEAYEALPNDEKIKKLLMDGDKERMIPLVEEARHEIHPDDIVNIHLIDAMKVVGELFGSGQMQLPFVLQSAETMKTTVDYLNPHLTKQEKETDTTLVIGTVKGDVHDVGKNLVDIILSNNGFKVINVGIKTQLEEYLEVMDNQSIQAIGMSGLLVKSTAVMKENLEEMAKMGLEIPILLGGAALTRAFVDDFCRPIYKGAIFYCRDAFDGVIAMSRIEKYNEDNSVGLDTRLAGDMKEKVVKEKKEIIIPPFEQIKMPEIVEVPTPPFWGRRVLQKEDLDLEMIFNWVNQKTVIKMHWGYKSKGMTDEEYEKLLDETVYPAYERLKREFIEKELFEPTIIYGYYPCRSNDQELFIFDESQGWNVDVNANREPLDKVVGSAVGTFSFPRQGRKPHRALSDFFHHDRHDVIPLTCVSAGAKFSAYEKELYDAGKYLEYNMVHGFSVELAEALAEVAHKQIRLDMNIADNEGGSLRDVQMNKYQGARYSFGYPACPDLEQSRLIFDLLKPEEFGIELSETFQIHPEQSTTALVVHHGKATYYAI</sequence>
<organism evidence="30">
    <name type="scientific">uncultured Sulfurovum sp</name>
    <dbReference type="NCBI Taxonomy" id="269237"/>
    <lineage>
        <taxon>Bacteria</taxon>
        <taxon>Pseudomonadati</taxon>
        <taxon>Campylobacterota</taxon>
        <taxon>Epsilonproteobacteria</taxon>
        <taxon>Campylobacterales</taxon>
        <taxon>Sulfurovaceae</taxon>
        <taxon>Sulfurovum</taxon>
        <taxon>environmental samples</taxon>
    </lineage>
</organism>
<evidence type="ECO:0000256" key="20">
    <source>
        <dbReference type="PIRNR" id="PIRNR000381"/>
    </source>
</evidence>
<dbReference type="Gene3D" id="3.20.20.20">
    <property type="entry name" value="Dihydropteroate synthase-like"/>
    <property type="match status" value="1"/>
</dbReference>
<dbReference type="InterPro" id="IPR011005">
    <property type="entry name" value="Dihydropteroate_synth-like_sf"/>
</dbReference>
<comment type="domain">
    <text evidence="20">Modular enzyme with four functionally distinct domains. The isolated Hcy-binding domain catalyzes methyl transfer from free methylcobalamin to homocysteine. The Hcy-binding domain in association with the pterin-binding domain catalyzes the methylation of cob(I)alamin by methyltetrahydrofolate and the methylation of homocysteine. The B12-binding domain binds the cofactor. The AdoMet activation domain binds S-adenosyl-L-methionine. Under aerobic conditions cob(I)alamin can be converted to inactive cob(II)alamin. Reductive methylation by S-adenosyl-L-methionine and flavodoxin regenerates methylcobalamin.</text>
</comment>
<evidence type="ECO:0000256" key="5">
    <source>
        <dbReference type="ARBA" id="ARBA00010398"/>
    </source>
</evidence>
<dbReference type="PROSITE" id="PS51332">
    <property type="entry name" value="B12_BINDING"/>
    <property type="match status" value="1"/>
</dbReference>
<dbReference type="PROSITE" id="PS50972">
    <property type="entry name" value="PTERIN_BINDING"/>
    <property type="match status" value="1"/>
</dbReference>
<feature type="binding site" evidence="22">
    <location>
        <begin position="1193"/>
        <end position="1194"/>
    </location>
    <ligand>
        <name>S-adenosyl-L-methionine</name>
        <dbReference type="ChEBI" id="CHEBI:59789"/>
    </ligand>
</feature>
<feature type="binding site" evidence="22">
    <location>
        <position position="1139"/>
    </location>
    <ligand>
        <name>S-adenosyl-L-methionine</name>
        <dbReference type="ChEBI" id="CHEBI:59789"/>
    </ligand>
</feature>
<dbReference type="PANTHER" id="PTHR45833">
    <property type="entry name" value="METHIONINE SYNTHASE"/>
    <property type="match status" value="1"/>
</dbReference>
<evidence type="ECO:0000256" key="8">
    <source>
        <dbReference type="ARBA" id="ARBA00022603"/>
    </source>
</evidence>
<comment type="cofactor">
    <cofactor evidence="3 20 21">
        <name>methylcob(III)alamin</name>
        <dbReference type="ChEBI" id="CHEBI:28115"/>
    </cofactor>
</comment>
<feature type="binding site" evidence="21 23">
    <location>
        <position position="325"/>
    </location>
    <ligand>
        <name>Zn(2+)</name>
        <dbReference type="ChEBI" id="CHEBI:29105"/>
    </ligand>
</feature>
<feature type="binding site" evidence="21 23">
    <location>
        <position position="259"/>
    </location>
    <ligand>
        <name>Zn(2+)</name>
        <dbReference type="ChEBI" id="CHEBI:29105"/>
    </ligand>
</feature>
<dbReference type="Gene3D" id="3.40.50.280">
    <property type="entry name" value="Cobalamin-binding domain"/>
    <property type="match status" value="1"/>
</dbReference>
<keyword evidence="16 20" id="KW-0486">Methionine biosynthesis</keyword>
<dbReference type="SUPFAM" id="SSF82282">
    <property type="entry name" value="Homocysteine S-methyltransferase"/>
    <property type="match status" value="1"/>
</dbReference>
<evidence type="ECO:0000256" key="24">
    <source>
        <dbReference type="SAM" id="Phobius"/>
    </source>
</evidence>
<feature type="transmembrane region" description="Helical" evidence="24">
    <location>
        <begin position="6"/>
        <end position="23"/>
    </location>
</feature>
<dbReference type="SMART" id="SM01018">
    <property type="entry name" value="B12-binding_2"/>
    <property type="match status" value="1"/>
</dbReference>
<evidence type="ECO:0000256" key="2">
    <source>
        <dbReference type="ARBA" id="ARBA00001947"/>
    </source>
</evidence>
<evidence type="ECO:0000259" key="29">
    <source>
        <dbReference type="PROSITE" id="PS51337"/>
    </source>
</evidence>
<evidence type="ECO:0000256" key="14">
    <source>
        <dbReference type="ARBA" id="ARBA00022737"/>
    </source>
</evidence>
<dbReference type="NCBIfam" id="TIGR02082">
    <property type="entry name" value="metH"/>
    <property type="match status" value="1"/>
</dbReference>
<dbReference type="Pfam" id="PF00809">
    <property type="entry name" value="Pterin_bind"/>
    <property type="match status" value="1"/>
</dbReference>
<comment type="catalytic activity">
    <reaction evidence="1 20">
        <text>(6S)-5-methyl-5,6,7,8-tetrahydrofolate + L-homocysteine = (6S)-5,6,7,8-tetrahydrofolate + L-methionine</text>
        <dbReference type="Rhea" id="RHEA:11172"/>
        <dbReference type="ChEBI" id="CHEBI:18608"/>
        <dbReference type="ChEBI" id="CHEBI:57453"/>
        <dbReference type="ChEBI" id="CHEBI:57844"/>
        <dbReference type="ChEBI" id="CHEBI:58199"/>
        <dbReference type="EC" id="2.1.1.13"/>
    </reaction>
</comment>
<evidence type="ECO:0000256" key="11">
    <source>
        <dbReference type="ARBA" id="ARBA00022679"/>
    </source>
</evidence>
<evidence type="ECO:0000256" key="21">
    <source>
        <dbReference type="PIRSR" id="PIRSR000381-1"/>
    </source>
</evidence>
<keyword evidence="8 20" id="KW-0489">Methyltransferase</keyword>
<evidence type="ECO:0000256" key="7">
    <source>
        <dbReference type="ARBA" id="ARBA00013998"/>
    </source>
</evidence>
<evidence type="ECO:0000256" key="13">
    <source>
        <dbReference type="ARBA" id="ARBA00022723"/>
    </source>
</evidence>
<dbReference type="InterPro" id="IPR036589">
    <property type="entry name" value="HCY_dom_sf"/>
</dbReference>
<dbReference type="Pfam" id="PF02574">
    <property type="entry name" value="S-methyl_trans"/>
    <property type="match status" value="1"/>
</dbReference>
<evidence type="ECO:0000256" key="6">
    <source>
        <dbReference type="ARBA" id="ARBA00012032"/>
    </source>
</evidence>
<evidence type="ECO:0000256" key="19">
    <source>
        <dbReference type="NCBIfam" id="TIGR02082"/>
    </source>
</evidence>
<feature type="binding site" description="axial binding residue" evidence="21">
    <location>
        <position position="761"/>
    </location>
    <ligand>
        <name>methylcob(III)alamin</name>
        <dbReference type="ChEBI" id="CHEBI:28115"/>
    </ligand>
    <ligandPart>
        <name>Co</name>
        <dbReference type="ChEBI" id="CHEBI:27638"/>
    </ligandPart>
</feature>
<dbReference type="FunFam" id="3.20.20.330:FF:000001">
    <property type="entry name" value="Methionine synthase"/>
    <property type="match status" value="1"/>
</dbReference>
<dbReference type="PANTHER" id="PTHR45833:SF1">
    <property type="entry name" value="METHIONINE SYNTHASE"/>
    <property type="match status" value="1"/>
</dbReference>
<dbReference type="Pfam" id="PF02310">
    <property type="entry name" value="B12-binding"/>
    <property type="match status" value="1"/>
</dbReference>
<dbReference type="SUPFAM" id="SSF52242">
    <property type="entry name" value="Cobalamin (vitamin B12)-binding domain"/>
    <property type="match status" value="1"/>
</dbReference>
<dbReference type="InterPro" id="IPR003759">
    <property type="entry name" value="Cbl-bd_cap"/>
</dbReference>
<evidence type="ECO:0000256" key="22">
    <source>
        <dbReference type="PIRSR" id="PIRSR000381-2"/>
    </source>
</evidence>
<evidence type="ECO:0000256" key="23">
    <source>
        <dbReference type="PROSITE-ProRule" id="PRU00333"/>
    </source>
</evidence>
<evidence type="ECO:0000313" key="30">
    <source>
        <dbReference type="EMBL" id="CAA6801685.1"/>
    </source>
</evidence>
<dbReference type="EC" id="2.1.1.13" evidence="6 19"/>
<dbReference type="InterPro" id="IPR036594">
    <property type="entry name" value="Meth_synthase_dom"/>
</dbReference>
<dbReference type="Pfam" id="PF02965">
    <property type="entry name" value="Met_synt_B12"/>
    <property type="match status" value="1"/>
</dbReference>
<dbReference type="InterPro" id="IPR003726">
    <property type="entry name" value="HCY_dom"/>
</dbReference>
<evidence type="ECO:0000256" key="18">
    <source>
        <dbReference type="ARBA" id="ARBA00025552"/>
    </source>
</evidence>
<feature type="domain" description="Pterin-binding" evidence="26">
    <location>
        <begin position="371"/>
        <end position="631"/>
    </location>
</feature>
<dbReference type="InterPro" id="IPR000489">
    <property type="entry name" value="Pterin-binding_dom"/>
</dbReference>
<evidence type="ECO:0000256" key="15">
    <source>
        <dbReference type="ARBA" id="ARBA00022833"/>
    </source>
</evidence>
<feature type="binding site" evidence="21 23">
    <location>
        <position position="326"/>
    </location>
    <ligand>
        <name>Zn(2+)</name>
        <dbReference type="ChEBI" id="CHEBI:29105"/>
    </ligand>
</feature>
<dbReference type="Gene3D" id="3.20.20.330">
    <property type="entry name" value="Homocysteine-binding-like domain"/>
    <property type="match status" value="1"/>
</dbReference>
<dbReference type="InterPro" id="IPR036724">
    <property type="entry name" value="Cobalamin-bd_sf"/>
</dbReference>
<dbReference type="UniPathway" id="UPA00051">
    <property type="reaction ID" value="UER00081"/>
</dbReference>
<dbReference type="InterPro" id="IPR037010">
    <property type="entry name" value="VitB12-dep_Met_synth_activ_sf"/>
</dbReference>
<dbReference type="InterPro" id="IPR050554">
    <property type="entry name" value="Met_Synthase/Corrinoid"/>
</dbReference>
<dbReference type="Gene3D" id="1.10.1240.10">
    <property type="entry name" value="Methionine synthase domain"/>
    <property type="match status" value="1"/>
</dbReference>
<dbReference type="GO" id="GO:0008705">
    <property type="term" value="F:methionine synthase activity"/>
    <property type="evidence" value="ECO:0007669"/>
    <property type="project" value="UniProtKB-UniRule"/>
</dbReference>
<dbReference type="InterPro" id="IPR011822">
    <property type="entry name" value="MetH"/>
</dbReference>
<dbReference type="SUPFAM" id="SSF47644">
    <property type="entry name" value="Methionine synthase domain"/>
    <property type="match status" value="1"/>
</dbReference>
<evidence type="ECO:0000256" key="16">
    <source>
        <dbReference type="ARBA" id="ARBA00023167"/>
    </source>
</evidence>
<dbReference type="AlphaFoldDB" id="A0A6S6SFD4"/>
<dbReference type="PROSITE" id="PS50974">
    <property type="entry name" value="ADOMET_ACTIVATION"/>
    <property type="match status" value="1"/>
</dbReference>
<dbReference type="PIRSF" id="PIRSF000381">
    <property type="entry name" value="MetH"/>
    <property type="match status" value="1"/>
</dbReference>
<name>A0A6S6SFD4_9BACT</name>
<dbReference type="SUPFAM" id="SSF56507">
    <property type="entry name" value="Methionine synthase activation domain-like"/>
    <property type="match status" value="1"/>
</dbReference>
<dbReference type="SUPFAM" id="SSF51717">
    <property type="entry name" value="Dihydropteroate synthetase-like"/>
    <property type="match status" value="1"/>
</dbReference>
<evidence type="ECO:0000259" key="26">
    <source>
        <dbReference type="PROSITE" id="PS50972"/>
    </source>
</evidence>